<comment type="caution">
    <text evidence="1">The sequence shown here is derived from an EMBL/GenBank/DDBJ whole genome shotgun (WGS) entry which is preliminary data.</text>
</comment>
<dbReference type="RefSeq" id="WP_216943309.1">
    <property type="nucleotide sequence ID" value="NZ_JAHQCR010000018.1"/>
</dbReference>
<reference evidence="1 2" key="1">
    <citation type="submission" date="2021-06" db="EMBL/GenBank/DDBJ databases">
        <title>Bacillus sp. RD4P76, an endophyte from a halophyte.</title>
        <authorList>
            <person name="Sun J.-Q."/>
        </authorList>
    </citation>
    <scope>NUCLEOTIDE SEQUENCE [LARGE SCALE GENOMIC DNA]</scope>
    <source>
        <strain evidence="1 2">JCM 17098</strain>
    </source>
</reference>
<organism evidence="1 2">
    <name type="scientific">Evansella alkalicola</name>
    <dbReference type="NCBI Taxonomy" id="745819"/>
    <lineage>
        <taxon>Bacteria</taxon>
        <taxon>Bacillati</taxon>
        <taxon>Bacillota</taxon>
        <taxon>Bacilli</taxon>
        <taxon>Bacillales</taxon>
        <taxon>Bacillaceae</taxon>
        <taxon>Evansella</taxon>
    </lineage>
</organism>
<gene>
    <name evidence="1" type="ORF">KS407_03870</name>
</gene>
<sequence length="298" mass="35267">MMNKFGMMIGNGFTIDFGSRFGLDPSKPFSYFNQHLSYEEFIHNYPAVHELFQLAQQEKNDYVAIERYMKSPKYNKEKDEELRKFLASSYSQLQVHLEKHSISNWKWTKWLQQNKEYLSFAVSFNYDLLFEKALQTAGINYYRTGTMEEKNGVPISKPHGSIDFDMKLEQSLTHNEKVWLEWRHLFSHISTIPKKSWLKPRHEADIIPPHKVNDQRTLHWVKDGINEFLTHARDFSQFIIVGLSYSEADRMEVNQYLEHLPPHTKVYVIDPNPNELLLTKISSLRLETHRGTNQGLPW</sequence>
<accession>A0ABS6JPT8</accession>
<dbReference type="EMBL" id="JAHQCR010000018">
    <property type="protein sequence ID" value="MBU9720581.1"/>
    <property type="molecule type" value="Genomic_DNA"/>
</dbReference>
<name>A0ABS6JPT8_9BACI</name>
<dbReference type="Pfam" id="PF13289">
    <property type="entry name" value="SIR2_2"/>
    <property type="match status" value="1"/>
</dbReference>
<protein>
    <submittedName>
        <fullName evidence="1">SIR2 family protein</fullName>
    </submittedName>
</protein>
<evidence type="ECO:0000313" key="2">
    <source>
        <dbReference type="Proteomes" id="UP000790580"/>
    </source>
</evidence>
<dbReference type="Proteomes" id="UP000790580">
    <property type="component" value="Unassembled WGS sequence"/>
</dbReference>
<keyword evidence="2" id="KW-1185">Reference proteome</keyword>
<evidence type="ECO:0000313" key="1">
    <source>
        <dbReference type="EMBL" id="MBU9720581.1"/>
    </source>
</evidence>
<proteinExistence type="predicted"/>